<evidence type="ECO:0000256" key="1">
    <source>
        <dbReference type="ARBA" id="ARBA00022490"/>
    </source>
</evidence>
<dbReference type="InterPro" id="IPR036188">
    <property type="entry name" value="FAD/NAD-bd_sf"/>
</dbReference>
<evidence type="ECO:0000313" key="13">
    <source>
        <dbReference type="Proteomes" id="UP000825679"/>
    </source>
</evidence>
<keyword evidence="1" id="KW-0963">Cytoplasm</keyword>
<dbReference type="PANTHER" id="PTHR13847">
    <property type="entry name" value="SARCOSINE DEHYDROGENASE-RELATED"/>
    <property type="match status" value="1"/>
</dbReference>
<dbReference type="Pfam" id="PF05430">
    <property type="entry name" value="Methyltransf_30"/>
    <property type="match status" value="1"/>
</dbReference>
<dbReference type="Gene3D" id="3.50.50.60">
    <property type="entry name" value="FAD/NAD(P)-binding domain"/>
    <property type="match status" value="1"/>
</dbReference>
<keyword evidence="3" id="KW-0285">Flavoprotein</keyword>
<keyword evidence="4 12" id="KW-0808">Transferase</keyword>
<evidence type="ECO:0000256" key="7">
    <source>
        <dbReference type="ARBA" id="ARBA00022827"/>
    </source>
</evidence>
<dbReference type="Pfam" id="PF01266">
    <property type="entry name" value="DAO"/>
    <property type="match status" value="1"/>
</dbReference>
<evidence type="ECO:0000259" key="11">
    <source>
        <dbReference type="Pfam" id="PF05430"/>
    </source>
</evidence>
<gene>
    <name evidence="12" type="primary">mnmC</name>
    <name evidence="12" type="ORF">K4H28_06295</name>
</gene>
<dbReference type="EMBL" id="CP081150">
    <property type="protein sequence ID" value="QZA79003.1"/>
    <property type="molecule type" value="Genomic_DNA"/>
</dbReference>
<dbReference type="EC" id="2.1.1.61" evidence="12"/>
<dbReference type="InterPro" id="IPR017610">
    <property type="entry name" value="tRNA_S-uridine_synth_MnmC_C"/>
</dbReference>
<dbReference type="InterPro" id="IPR029063">
    <property type="entry name" value="SAM-dependent_MTases_sf"/>
</dbReference>
<evidence type="ECO:0000313" key="12">
    <source>
        <dbReference type="EMBL" id="QZA79003.1"/>
    </source>
</evidence>
<feature type="domain" description="FAD dependent oxidoreductase" evidence="10">
    <location>
        <begin position="217"/>
        <end position="569"/>
    </location>
</feature>
<keyword evidence="6" id="KW-0819">tRNA processing</keyword>
<evidence type="ECO:0000256" key="9">
    <source>
        <dbReference type="ARBA" id="ARBA00023268"/>
    </source>
</evidence>
<evidence type="ECO:0000256" key="2">
    <source>
        <dbReference type="ARBA" id="ARBA00022603"/>
    </source>
</evidence>
<accession>A0ABX8Z8U8</accession>
<evidence type="ECO:0000256" key="8">
    <source>
        <dbReference type="ARBA" id="ARBA00023002"/>
    </source>
</evidence>
<keyword evidence="7" id="KW-0274">FAD</keyword>
<evidence type="ECO:0000256" key="4">
    <source>
        <dbReference type="ARBA" id="ARBA00022679"/>
    </source>
</evidence>
<dbReference type="GO" id="GO:0004808">
    <property type="term" value="F:tRNA (5-methylaminomethyl-2-thiouridylate)(34)-methyltransferase activity"/>
    <property type="evidence" value="ECO:0007669"/>
    <property type="project" value="UniProtKB-EC"/>
</dbReference>
<evidence type="ECO:0000256" key="6">
    <source>
        <dbReference type="ARBA" id="ARBA00022694"/>
    </source>
</evidence>
<dbReference type="Proteomes" id="UP000825679">
    <property type="component" value="Chromosome"/>
</dbReference>
<reference evidence="12 13" key="1">
    <citation type="submission" date="2021-08" db="EMBL/GenBank/DDBJ databases">
        <title>complete genome sequencing of Deefgea sp. D25.</title>
        <authorList>
            <person name="Bae J.-W."/>
            <person name="Gim D.-H."/>
        </authorList>
    </citation>
    <scope>NUCLEOTIDE SEQUENCE [LARGE SCALE GENOMIC DNA]</scope>
    <source>
        <strain evidence="12 13">D25</strain>
    </source>
</reference>
<dbReference type="InterPro" id="IPR008471">
    <property type="entry name" value="MnmC-like_methylTransf"/>
</dbReference>
<feature type="domain" description="MnmC-like methyltransferase" evidence="11">
    <location>
        <begin position="87"/>
        <end position="184"/>
    </location>
</feature>
<keyword evidence="9" id="KW-0511">Multifunctional enzyme</keyword>
<dbReference type="RefSeq" id="WP_221007522.1">
    <property type="nucleotide sequence ID" value="NZ_CP081150.1"/>
</dbReference>
<keyword evidence="5" id="KW-0949">S-adenosyl-L-methionine</keyword>
<name>A0ABX8Z8U8_9NEIS</name>
<dbReference type="InterPro" id="IPR006076">
    <property type="entry name" value="FAD-dep_OxRdtase"/>
</dbReference>
<sequence>MSIEGENLINAFKLLGKSIGQQWANKDSFAILLSDFKQGATFIDLCRRWLQDAERSQRLHCIGFVSNNFSCPPLTSTIETRSEDSTELDSLIAELSKKWPLPIAGFHRIYLKNSTVMLTLVLGDFESQLFEVSGPINVFILNHECDELHLQTLKQIYRLSQADSTILSLSSSQTSQDLLVKTGFLPHRHCTPQGAFLTATIQRPPRTQLQCPTTKEAIIIGAGIAGCALANSLARRDWKIRLIDSQTQIASQASGNHIGLCHPTFSLDDNFQARLSRAGFFTTQQKLKELLHHKQPVHFGMEGHFQIAKDSEAAELMQAILKEQRLPETLVRWLGVQQAVSQLNIECEFGGWWFPQGMWINPASSCNGYINECIDNIDQSLNTYIERIDCNALVWHLYDCEGQLIASTETLILANAHDAARLLSNTDLALSSSLRSVTRIPANHLNATSTGISGATYLTAEFDGWRCAGANLVRSNDNELEVEASNLNDLANLIGASAVLNTSGAQTRQCVRPNSADRLPLVGAIPDTQPISHSVHQLFHIPKSAGLFAILGFGSRGLSWHALSAEVLACQLNNEPQGIERSLINAIDPSRFVLRRLRKLSSQKKP</sequence>
<dbReference type="Gene3D" id="3.30.9.10">
    <property type="entry name" value="D-Amino Acid Oxidase, subunit A, domain 2"/>
    <property type="match status" value="1"/>
</dbReference>
<dbReference type="SUPFAM" id="SSF51905">
    <property type="entry name" value="FAD/NAD(P)-binding domain"/>
    <property type="match status" value="1"/>
</dbReference>
<dbReference type="NCBIfam" id="TIGR03197">
    <property type="entry name" value="MnmC_Cterm"/>
    <property type="match status" value="1"/>
</dbReference>
<dbReference type="Gene3D" id="3.40.50.150">
    <property type="entry name" value="Vaccinia Virus protein VP39"/>
    <property type="match status" value="1"/>
</dbReference>
<evidence type="ECO:0000256" key="5">
    <source>
        <dbReference type="ARBA" id="ARBA00022691"/>
    </source>
</evidence>
<keyword evidence="8" id="KW-0560">Oxidoreductase</keyword>
<keyword evidence="2 12" id="KW-0489">Methyltransferase</keyword>
<protein>
    <submittedName>
        <fullName evidence="12">FAD-dependent 5-carboxymethylaminomethyl-2-thiouridine(34) oxidoreductase MnmC</fullName>
        <ecNumber evidence="12">2.1.1.61</ecNumber>
    </submittedName>
</protein>
<proteinExistence type="predicted"/>
<evidence type="ECO:0000259" key="10">
    <source>
        <dbReference type="Pfam" id="PF01266"/>
    </source>
</evidence>
<organism evidence="12 13">
    <name type="scientific">Deefgea tanakiae</name>
    <dbReference type="NCBI Taxonomy" id="2865840"/>
    <lineage>
        <taxon>Bacteria</taxon>
        <taxon>Pseudomonadati</taxon>
        <taxon>Pseudomonadota</taxon>
        <taxon>Betaproteobacteria</taxon>
        <taxon>Neisseriales</taxon>
        <taxon>Chitinibacteraceae</taxon>
        <taxon>Deefgea</taxon>
    </lineage>
</organism>
<evidence type="ECO:0000256" key="3">
    <source>
        <dbReference type="ARBA" id="ARBA00022630"/>
    </source>
</evidence>
<dbReference type="GO" id="GO:0032259">
    <property type="term" value="P:methylation"/>
    <property type="evidence" value="ECO:0007669"/>
    <property type="project" value="UniProtKB-KW"/>
</dbReference>
<dbReference type="PANTHER" id="PTHR13847:SF283">
    <property type="entry name" value="TRNA 5-METHYLAMINOMETHYL-2-THIOURIDINE BIOSYNTHESIS BIFUNCTIONAL PROTEIN MNMC"/>
    <property type="match status" value="1"/>
</dbReference>
<keyword evidence="13" id="KW-1185">Reference proteome</keyword>